<dbReference type="EMBL" id="CAKKNE010000002">
    <property type="protein sequence ID" value="CAH0369987.1"/>
    <property type="molecule type" value="Genomic_DNA"/>
</dbReference>
<evidence type="ECO:0000256" key="1">
    <source>
        <dbReference type="SAM" id="MobiDB-lite"/>
    </source>
</evidence>
<reference evidence="2" key="1">
    <citation type="submission" date="2021-11" db="EMBL/GenBank/DDBJ databases">
        <authorList>
            <consortium name="Genoscope - CEA"/>
            <person name="William W."/>
        </authorList>
    </citation>
    <scope>NUCLEOTIDE SEQUENCE</scope>
</reference>
<evidence type="ECO:0000313" key="2">
    <source>
        <dbReference type="EMBL" id="CAH0369987.1"/>
    </source>
</evidence>
<sequence length="333" mass="36811">MASRVASLRSRLAALRRACALVGLPISGWHGPFRVPQRPGDAATTPHQAARAIVRSPVMAAPSGPPVFSNQELVNELEGLLPAHWDEQQLERKWDACVANPDGGLERFAFTAMELKYLARERLAEVHALRVENNLLRGENASLAARCDAMQKLVQEAVPEAASRLEYERSSYRVAKFRDAVAALYEKKRLDAPPPCRDAVRDFVVTKNEALAQYKNGRLDKAVDAMRHLKTTEWTLRLGDVQGPIGAPRNEPMVRTRSKLPGIITPEVNSDLYVWTPTPSSAESAAECELFLEAMKKSILQRLAVEPRGAARRILRPGPQLSPEDPLPSRGLP</sequence>
<protein>
    <submittedName>
        <fullName evidence="2">Uncharacterized protein</fullName>
    </submittedName>
</protein>
<gene>
    <name evidence="2" type="ORF">PECAL_2P31340</name>
</gene>
<dbReference type="AlphaFoldDB" id="A0A8J2SMN3"/>
<comment type="caution">
    <text evidence="2">The sequence shown here is derived from an EMBL/GenBank/DDBJ whole genome shotgun (WGS) entry which is preliminary data.</text>
</comment>
<accession>A0A8J2SMN3</accession>
<evidence type="ECO:0000313" key="3">
    <source>
        <dbReference type="Proteomes" id="UP000789595"/>
    </source>
</evidence>
<keyword evidence="3" id="KW-1185">Reference proteome</keyword>
<name>A0A8J2SMN3_9STRA</name>
<dbReference type="Proteomes" id="UP000789595">
    <property type="component" value="Unassembled WGS sequence"/>
</dbReference>
<proteinExistence type="predicted"/>
<feature type="region of interest" description="Disordered" evidence="1">
    <location>
        <begin position="311"/>
        <end position="333"/>
    </location>
</feature>
<organism evidence="2 3">
    <name type="scientific">Pelagomonas calceolata</name>
    <dbReference type="NCBI Taxonomy" id="35677"/>
    <lineage>
        <taxon>Eukaryota</taxon>
        <taxon>Sar</taxon>
        <taxon>Stramenopiles</taxon>
        <taxon>Ochrophyta</taxon>
        <taxon>Pelagophyceae</taxon>
        <taxon>Pelagomonadales</taxon>
        <taxon>Pelagomonadaceae</taxon>
        <taxon>Pelagomonas</taxon>
    </lineage>
</organism>